<reference evidence="4" key="1">
    <citation type="submission" date="2023-03" db="EMBL/GenBank/DDBJ databases">
        <title>Andean soil-derived lignocellulolytic bacterial consortium as a source of novel taxa and putative plastic-active enzymes.</title>
        <authorList>
            <person name="Diaz-Garcia L."/>
            <person name="Chuvochina M."/>
            <person name="Feuerriegel G."/>
            <person name="Bunk B."/>
            <person name="Sproer C."/>
            <person name="Streit W.R."/>
            <person name="Rodriguez L.M."/>
            <person name="Overmann J."/>
            <person name="Jimenez D.J."/>
        </authorList>
    </citation>
    <scope>NUCLEOTIDE SEQUENCE</scope>
    <source>
        <strain evidence="4">MAG 26</strain>
    </source>
</reference>
<feature type="domain" description="N-acetyltransferase" evidence="3">
    <location>
        <begin position="1"/>
        <end position="153"/>
    </location>
</feature>
<keyword evidence="2 4" id="KW-0012">Acyltransferase</keyword>
<proteinExistence type="predicted"/>
<gene>
    <name evidence="4" type="ORF">P0Y56_04105</name>
</gene>
<accession>A0AAJ5XAA5</accession>
<dbReference type="GO" id="GO:0016747">
    <property type="term" value="F:acyltransferase activity, transferring groups other than amino-acyl groups"/>
    <property type="evidence" value="ECO:0007669"/>
    <property type="project" value="InterPro"/>
</dbReference>
<dbReference type="PROSITE" id="PS51186">
    <property type="entry name" value="GNAT"/>
    <property type="match status" value="1"/>
</dbReference>
<evidence type="ECO:0000313" key="4">
    <source>
        <dbReference type="EMBL" id="WEK47481.1"/>
    </source>
</evidence>
<dbReference type="EMBL" id="CP119316">
    <property type="protein sequence ID" value="WEK47481.1"/>
    <property type="molecule type" value="Genomic_DNA"/>
</dbReference>
<dbReference type="CDD" id="cd04301">
    <property type="entry name" value="NAT_SF"/>
    <property type="match status" value="1"/>
</dbReference>
<dbReference type="AlphaFoldDB" id="A0AAJ5XAA5"/>
<keyword evidence="1 4" id="KW-0808">Transferase</keyword>
<dbReference type="InterPro" id="IPR016181">
    <property type="entry name" value="Acyl_CoA_acyltransferase"/>
</dbReference>
<evidence type="ECO:0000313" key="5">
    <source>
        <dbReference type="Proteomes" id="UP001218362"/>
    </source>
</evidence>
<dbReference type="Pfam" id="PF13508">
    <property type="entry name" value="Acetyltransf_7"/>
    <property type="match status" value="1"/>
</dbReference>
<sequence>MTARDEVDHIMEVMETAFDPAYGEAWSRRQVSDAVILGNCRALLLDADGRPRERESDAAGFLLSRATLDEEELLLIAVRPDFRGQGIGGALIERLIAEAKMRGIVRLFLEMREGNPAEFLYRKYGFKPIGRRKNYYNRGSIPGIDAISFALSF</sequence>
<dbReference type="InterPro" id="IPR050680">
    <property type="entry name" value="YpeA/RimI_acetyltransf"/>
</dbReference>
<dbReference type="SUPFAM" id="SSF55729">
    <property type="entry name" value="Acyl-CoA N-acyltransferases (Nat)"/>
    <property type="match status" value="1"/>
</dbReference>
<dbReference type="InterPro" id="IPR000182">
    <property type="entry name" value="GNAT_dom"/>
</dbReference>
<dbReference type="Gene3D" id="3.40.630.30">
    <property type="match status" value="1"/>
</dbReference>
<dbReference type="PANTHER" id="PTHR43420">
    <property type="entry name" value="ACETYLTRANSFERASE"/>
    <property type="match status" value="1"/>
</dbReference>
<name>A0AAJ5XAA5_9SPHN</name>
<protein>
    <submittedName>
        <fullName evidence="4">GNAT family N-acetyltransferase</fullName>
        <ecNumber evidence="4">2.3.1.-</ecNumber>
    </submittedName>
</protein>
<dbReference type="Proteomes" id="UP001218362">
    <property type="component" value="Chromosome"/>
</dbReference>
<organism evidence="4 5">
    <name type="scientific">Candidatus Andeanibacterium colombiense</name>
    <dbReference type="NCBI Taxonomy" id="3121345"/>
    <lineage>
        <taxon>Bacteria</taxon>
        <taxon>Pseudomonadati</taxon>
        <taxon>Pseudomonadota</taxon>
        <taxon>Alphaproteobacteria</taxon>
        <taxon>Sphingomonadales</taxon>
        <taxon>Sphingomonadaceae</taxon>
        <taxon>Candidatus Andeanibacterium</taxon>
    </lineage>
</organism>
<dbReference type="EC" id="2.3.1.-" evidence="4"/>
<dbReference type="PANTHER" id="PTHR43420:SF12">
    <property type="entry name" value="N-ACETYLTRANSFERASE DOMAIN-CONTAINING PROTEIN"/>
    <property type="match status" value="1"/>
</dbReference>
<evidence type="ECO:0000256" key="1">
    <source>
        <dbReference type="ARBA" id="ARBA00022679"/>
    </source>
</evidence>
<dbReference type="KEGG" id="acob:P0Y56_04105"/>
<evidence type="ECO:0000259" key="3">
    <source>
        <dbReference type="PROSITE" id="PS51186"/>
    </source>
</evidence>
<evidence type="ECO:0000256" key="2">
    <source>
        <dbReference type="ARBA" id="ARBA00023315"/>
    </source>
</evidence>